<keyword evidence="1" id="KW-0436">Ligase</keyword>
<dbReference type="SUPFAM" id="SSF52335">
    <property type="entry name" value="Methylglyoxal synthase-like"/>
    <property type="match status" value="1"/>
</dbReference>
<organism evidence="5">
    <name type="scientific">Psilocybe cubensis</name>
    <name type="common">Psychedelic mushroom</name>
    <name type="synonym">Stropharia cubensis</name>
    <dbReference type="NCBI Taxonomy" id="181762"/>
    <lineage>
        <taxon>Eukaryota</taxon>
        <taxon>Fungi</taxon>
        <taxon>Dikarya</taxon>
        <taxon>Basidiomycota</taxon>
        <taxon>Agaricomycotina</taxon>
        <taxon>Agaricomycetes</taxon>
        <taxon>Agaricomycetidae</taxon>
        <taxon>Agaricales</taxon>
        <taxon>Agaricineae</taxon>
        <taxon>Strophariaceae</taxon>
        <taxon>Psilocybe</taxon>
    </lineage>
</organism>
<dbReference type="GO" id="GO:0006207">
    <property type="term" value="P:'de novo' pyrimidine nucleobase biosynthetic process"/>
    <property type="evidence" value="ECO:0007669"/>
    <property type="project" value="TreeGrafter"/>
</dbReference>
<dbReference type="AlphaFoldDB" id="A0A8H7XND6"/>
<dbReference type="PANTHER" id="PTHR11405">
    <property type="entry name" value="CARBAMOYLTRANSFERASE FAMILY MEMBER"/>
    <property type="match status" value="1"/>
</dbReference>
<keyword evidence="3" id="KW-0067">ATP-binding</keyword>
<evidence type="ECO:0000256" key="2">
    <source>
        <dbReference type="ARBA" id="ARBA00022741"/>
    </source>
</evidence>
<dbReference type="GO" id="GO:0005829">
    <property type="term" value="C:cytosol"/>
    <property type="evidence" value="ECO:0007669"/>
    <property type="project" value="TreeGrafter"/>
</dbReference>
<dbReference type="InterPro" id="IPR011607">
    <property type="entry name" value="MGS-like_dom"/>
</dbReference>
<evidence type="ECO:0000256" key="3">
    <source>
        <dbReference type="ARBA" id="ARBA00022840"/>
    </source>
</evidence>
<dbReference type="PROSITE" id="PS51855">
    <property type="entry name" value="MGS"/>
    <property type="match status" value="1"/>
</dbReference>
<dbReference type="Pfam" id="PF02142">
    <property type="entry name" value="MGS"/>
    <property type="match status" value="1"/>
</dbReference>
<dbReference type="PANTHER" id="PTHR11405:SF5">
    <property type="entry name" value="CAD PROTEIN"/>
    <property type="match status" value="1"/>
</dbReference>
<name>A0A8H7XND6_PSICU</name>
<dbReference type="Gene3D" id="3.40.50.1380">
    <property type="entry name" value="Methylglyoxal synthase-like domain"/>
    <property type="match status" value="1"/>
</dbReference>
<dbReference type="GO" id="GO:0004070">
    <property type="term" value="F:aspartate carbamoyltransferase activity"/>
    <property type="evidence" value="ECO:0007669"/>
    <property type="project" value="TreeGrafter"/>
</dbReference>
<dbReference type="GO" id="GO:0006541">
    <property type="term" value="P:glutamine metabolic process"/>
    <property type="evidence" value="ECO:0007669"/>
    <property type="project" value="TreeGrafter"/>
</dbReference>
<dbReference type="GO" id="GO:0019240">
    <property type="term" value="P:citrulline biosynthetic process"/>
    <property type="evidence" value="ECO:0007669"/>
    <property type="project" value="TreeGrafter"/>
</dbReference>
<evidence type="ECO:0000259" key="4">
    <source>
        <dbReference type="PROSITE" id="PS51855"/>
    </source>
</evidence>
<comment type="caution">
    <text evidence="5">The sequence shown here is derived from an EMBL/GenBank/DDBJ whole genome shotgun (WGS) entry which is preliminary data.</text>
</comment>
<dbReference type="GO" id="GO:0004088">
    <property type="term" value="F:carbamoyl-phosphate synthase (glutamine-hydrolyzing) activity"/>
    <property type="evidence" value="ECO:0007669"/>
    <property type="project" value="TreeGrafter"/>
</dbReference>
<dbReference type="GO" id="GO:0005524">
    <property type="term" value="F:ATP binding"/>
    <property type="evidence" value="ECO:0007669"/>
    <property type="project" value="UniProtKB-KW"/>
</dbReference>
<accession>A0A8H7XND6</accession>
<protein>
    <recommendedName>
        <fullName evidence="4">MGS-like domain-containing protein</fullName>
    </recommendedName>
</protein>
<dbReference type="GO" id="GO:0004151">
    <property type="term" value="F:dihydroorotase activity"/>
    <property type="evidence" value="ECO:0007669"/>
    <property type="project" value="TreeGrafter"/>
</dbReference>
<sequence>MANGAVRESVMLHTDGASFACLLHGLKAITADPVLGVEMASTVKVACFGYDKYEVYLKALILTGIVPPKKNILFSIGSYKEKLEILPLVQKLSAAGYNIFATSGTSNFLTEHGVHPRAVGMVSLMRWRTLRLEMEAGLMVALLTMKANPSFQNISIFIKHI</sequence>
<evidence type="ECO:0000313" key="5">
    <source>
        <dbReference type="EMBL" id="KAG5163797.1"/>
    </source>
</evidence>
<dbReference type="InterPro" id="IPR036914">
    <property type="entry name" value="MGS-like_dom_sf"/>
</dbReference>
<dbReference type="EMBL" id="JAFIQS010000013">
    <property type="protein sequence ID" value="KAG5163797.1"/>
    <property type="molecule type" value="Genomic_DNA"/>
</dbReference>
<feature type="domain" description="MGS-like" evidence="4">
    <location>
        <begin position="64"/>
        <end position="161"/>
    </location>
</feature>
<dbReference type="GO" id="GO:0006228">
    <property type="term" value="P:UTP biosynthetic process"/>
    <property type="evidence" value="ECO:0007669"/>
    <property type="project" value="TreeGrafter"/>
</dbReference>
<proteinExistence type="predicted"/>
<reference evidence="5" key="1">
    <citation type="submission" date="2021-02" db="EMBL/GenBank/DDBJ databases">
        <title>Psilocybe cubensis genome.</title>
        <authorList>
            <person name="Mckernan K.J."/>
            <person name="Crawford S."/>
            <person name="Trippe A."/>
            <person name="Kane L.T."/>
            <person name="Mclaughlin S."/>
        </authorList>
    </citation>
    <scope>NUCLEOTIDE SEQUENCE [LARGE SCALE GENOMIC DNA]</scope>
    <source>
        <strain evidence="5">MGC-MH-2018</strain>
    </source>
</reference>
<evidence type="ECO:0000256" key="1">
    <source>
        <dbReference type="ARBA" id="ARBA00022598"/>
    </source>
</evidence>
<keyword evidence="2" id="KW-0547">Nucleotide-binding</keyword>
<gene>
    <name evidence="5" type="ORF">JR316_010988</name>
</gene>